<protein>
    <recommendedName>
        <fullName evidence="3">Cytochrome oxidase subunit II transmembrane region profile domain-containing protein</fullName>
    </recommendedName>
</protein>
<dbReference type="EMBL" id="NPDN01000001">
    <property type="protein sequence ID" value="PJZ27386.1"/>
    <property type="molecule type" value="Genomic_DNA"/>
</dbReference>
<keyword evidence="2" id="KW-1133">Transmembrane helix</keyword>
<feature type="transmembrane region" description="Helical" evidence="2">
    <location>
        <begin position="9"/>
        <end position="29"/>
    </location>
</feature>
<evidence type="ECO:0000259" key="3">
    <source>
        <dbReference type="PROSITE" id="PS50999"/>
    </source>
</evidence>
<evidence type="ECO:0000256" key="1">
    <source>
        <dbReference type="ARBA" id="ARBA00004141"/>
    </source>
</evidence>
<dbReference type="PROSITE" id="PS50999">
    <property type="entry name" value="COX2_TM"/>
    <property type="match status" value="1"/>
</dbReference>
<evidence type="ECO:0000256" key="2">
    <source>
        <dbReference type="SAM" id="Phobius"/>
    </source>
</evidence>
<comment type="caution">
    <text evidence="4">The sequence shown here is derived from an EMBL/GenBank/DDBJ whole genome shotgun (WGS) entry which is preliminary data.</text>
</comment>
<dbReference type="OrthoDB" id="328990at2"/>
<keyword evidence="2" id="KW-0472">Membrane</keyword>
<feature type="transmembrane region" description="Helical" evidence="2">
    <location>
        <begin position="112"/>
        <end position="132"/>
    </location>
</feature>
<dbReference type="GO" id="GO:0022900">
    <property type="term" value="P:electron transport chain"/>
    <property type="evidence" value="ECO:0007669"/>
    <property type="project" value="InterPro"/>
</dbReference>
<gene>
    <name evidence="4" type="ORF">CH357_02210</name>
</gene>
<keyword evidence="2" id="KW-0812">Transmembrane</keyword>
<accession>A0A2M9XI75</accession>
<keyword evidence="5" id="KW-1185">Reference proteome</keyword>
<reference evidence="4 5" key="1">
    <citation type="submission" date="2017-07" db="EMBL/GenBank/DDBJ databases">
        <title>Leptospira spp. isolated from tropical soils.</title>
        <authorList>
            <person name="Thibeaux R."/>
            <person name="Iraola G."/>
            <person name="Ferres I."/>
            <person name="Bierque E."/>
            <person name="Girault D."/>
            <person name="Soupe-Gilbert M.-E."/>
            <person name="Picardeau M."/>
            <person name="Goarant C."/>
        </authorList>
    </citation>
    <scope>NUCLEOTIDE SEQUENCE [LARGE SCALE GENOMIC DNA]</scope>
    <source>
        <strain evidence="4 5">MCA1-C-A1</strain>
    </source>
</reference>
<feature type="transmembrane region" description="Helical" evidence="2">
    <location>
        <begin position="49"/>
        <end position="71"/>
    </location>
</feature>
<feature type="transmembrane region" description="Helical" evidence="2">
    <location>
        <begin position="83"/>
        <end position="100"/>
    </location>
</feature>
<comment type="subcellular location">
    <subcellularLocation>
        <location evidence="1">Membrane</location>
        <topology evidence="1">Multi-pass membrane protein</topology>
    </subcellularLocation>
</comment>
<dbReference type="GO" id="GO:0016020">
    <property type="term" value="C:membrane"/>
    <property type="evidence" value="ECO:0007669"/>
    <property type="project" value="UniProtKB-SubCell"/>
</dbReference>
<organism evidence="4 5">
    <name type="scientific">Leptospira hartskeerlii</name>
    <dbReference type="NCBI Taxonomy" id="2023177"/>
    <lineage>
        <taxon>Bacteria</taxon>
        <taxon>Pseudomonadati</taxon>
        <taxon>Spirochaetota</taxon>
        <taxon>Spirochaetia</taxon>
        <taxon>Leptospirales</taxon>
        <taxon>Leptospiraceae</taxon>
        <taxon>Leptospira</taxon>
    </lineage>
</organism>
<sequence>MKAKILNPVLILFILSIISAISIFIFVMTYSSPTERSQASATNTEIIGLIWLVVTVLILYNAGIASFRNLFLEKFSVTQEGLGSLKALFFSIVSLALFLIGSKLGSLFKTEISIPELLMAVPIVLVATWENFLTKTIGLKFRSVYLIFTAIFQIIVYISFMLSFLTMASLDGFD</sequence>
<feature type="domain" description="Cytochrome oxidase subunit II transmembrane region profile" evidence="3">
    <location>
        <begin position="1"/>
        <end position="77"/>
    </location>
</feature>
<dbReference type="InterPro" id="IPR011759">
    <property type="entry name" value="Cyt_c_oxidase_su2_TM_dom"/>
</dbReference>
<dbReference type="AlphaFoldDB" id="A0A2M9XI75"/>
<evidence type="ECO:0000313" key="5">
    <source>
        <dbReference type="Proteomes" id="UP000232196"/>
    </source>
</evidence>
<dbReference type="Proteomes" id="UP000232196">
    <property type="component" value="Unassembled WGS sequence"/>
</dbReference>
<evidence type="ECO:0000313" key="4">
    <source>
        <dbReference type="EMBL" id="PJZ27386.1"/>
    </source>
</evidence>
<dbReference type="RefSeq" id="WP_100705126.1">
    <property type="nucleotide sequence ID" value="NZ_NPDL01000004.1"/>
</dbReference>
<proteinExistence type="predicted"/>
<name>A0A2M9XI75_9LEPT</name>
<feature type="transmembrane region" description="Helical" evidence="2">
    <location>
        <begin position="144"/>
        <end position="168"/>
    </location>
</feature>